<evidence type="ECO:0000256" key="6">
    <source>
        <dbReference type="ARBA" id="ARBA00022840"/>
    </source>
</evidence>
<evidence type="ECO:0000256" key="4">
    <source>
        <dbReference type="ARBA" id="ARBA00022741"/>
    </source>
</evidence>
<dbReference type="EC" id="2.7.11.1" evidence="1"/>
<feature type="domain" description="Protein kinase" evidence="9">
    <location>
        <begin position="38"/>
        <end position="403"/>
    </location>
</feature>
<dbReference type="InterPro" id="IPR011009">
    <property type="entry name" value="Kinase-like_dom_sf"/>
</dbReference>
<comment type="catalytic activity">
    <reaction evidence="7">
        <text>L-threonyl-[protein] + ATP = O-phospho-L-threonyl-[protein] + ADP + H(+)</text>
        <dbReference type="Rhea" id="RHEA:46608"/>
        <dbReference type="Rhea" id="RHEA-COMP:11060"/>
        <dbReference type="Rhea" id="RHEA-COMP:11605"/>
        <dbReference type="ChEBI" id="CHEBI:15378"/>
        <dbReference type="ChEBI" id="CHEBI:30013"/>
        <dbReference type="ChEBI" id="CHEBI:30616"/>
        <dbReference type="ChEBI" id="CHEBI:61977"/>
        <dbReference type="ChEBI" id="CHEBI:456216"/>
        <dbReference type="EC" id="2.7.11.1"/>
    </reaction>
</comment>
<comment type="catalytic activity">
    <reaction evidence="8">
        <text>L-seryl-[protein] + ATP = O-phospho-L-seryl-[protein] + ADP + H(+)</text>
        <dbReference type="Rhea" id="RHEA:17989"/>
        <dbReference type="Rhea" id="RHEA-COMP:9863"/>
        <dbReference type="Rhea" id="RHEA-COMP:11604"/>
        <dbReference type="ChEBI" id="CHEBI:15378"/>
        <dbReference type="ChEBI" id="CHEBI:29999"/>
        <dbReference type="ChEBI" id="CHEBI:30616"/>
        <dbReference type="ChEBI" id="CHEBI:83421"/>
        <dbReference type="ChEBI" id="CHEBI:456216"/>
        <dbReference type="EC" id="2.7.11.1"/>
    </reaction>
</comment>
<keyword evidence="3" id="KW-0808">Transferase</keyword>
<dbReference type="SMART" id="SM00220">
    <property type="entry name" value="S_TKc"/>
    <property type="match status" value="1"/>
</dbReference>
<keyword evidence="12" id="KW-1185">Reference proteome</keyword>
<dbReference type="EMBL" id="ML977068">
    <property type="protein sequence ID" value="KAF1948231.1"/>
    <property type="molecule type" value="Genomic_DNA"/>
</dbReference>
<sequence>MDEYKALRNSGKLEPLEHYSHGGYHPIHIGDKLHSAQYTIVNKLGWGGSSTVWLATDAHDKNACVVISISKASMAKHCREVLMPKIDYLRAGDDEHPGKKHIIFPKEFFMHESCNGRHFCLVMDFEGQVVSRATNRGQGAATRPLPLARAKEAILDLGDGLRYMHDLGMAHNDIYGANLYLGLTPNILWTARTFEKMCGPPRKVPISRHAFMASNQHVPRYLVTDALTSEIDAELFSGPLKIGDFELAVCAGDSVSRFAQGPWMLPEHNTPQHIDTAGDIWMFACAIYQFLSGFDLMGEYNDPLPKIVNQTTSVLGKPPEWIIESWKEKYGKGSIRVSETPTKPLWSCVREIRDGNMKRGMKARKHEFSDTHIETLTDLLCFMLQFDPSDRPDIGEVLAHPSMEYFREQCKLAQP</sequence>
<dbReference type="PROSITE" id="PS50011">
    <property type="entry name" value="PROTEIN_KINASE_DOM"/>
    <property type="match status" value="1"/>
</dbReference>
<dbReference type="GO" id="GO:0005737">
    <property type="term" value="C:cytoplasm"/>
    <property type="evidence" value="ECO:0007669"/>
    <property type="project" value="TreeGrafter"/>
</dbReference>
<dbReference type="GO" id="GO:0005524">
    <property type="term" value="F:ATP binding"/>
    <property type="evidence" value="ECO:0007669"/>
    <property type="project" value="UniProtKB-KW"/>
</dbReference>
<gene>
    <name evidence="11" type="ORF">CC80DRAFT_432047</name>
    <name evidence="10" type="ORF">CC80DRAFT_432086</name>
</gene>
<dbReference type="AlphaFoldDB" id="A0A6A5T7P2"/>
<dbReference type="InterPro" id="IPR000719">
    <property type="entry name" value="Prot_kinase_dom"/>
</dbReference>
<dbReference type="OrthoDB" id="5979581at2759"/>
<dbReference type="GO" id="GO:0004674">
    <property type="term" value="F:protein serine/threonine kinase activity"/>
    <property type="evidence" value="ECO:0007669"/>
    <property type="project" value="UniProtKB-KW"/>
</dbReference>
<evidence type="ECO:0000256" key="2">
    <source>
        <dbReference type="ARBA" id="ARBA00022527"/>
    </source>
</evidence>
<dbReference type="PANTHER" id="PTHR47634:SF9">
    <property type="entry name" value="PROTEIN KINASE DOMAIN-CONTAINING PROTEIN-RELATED"/>
    <property type="match status" value="1"/>
</dbReference>
<dbReference type="PANTHER" id="PTHR47634">
    <property type="entry name" value="PROTEIN KINASE DOMAIN-CONTAINING PROTEIN-RELATED"/>
    <property type="match status" value="1"/>
</dbReference>
<protein>
    <recommendedName>
        <fullName evidence="1">non-specific serine/threonine protein kinase</fullName>
        <ecNumber evidence="1">2.7.11.1</ecNumber>
    </recommendedName>
</protein>
<dbReference type="GO" id="GO:0050684">
    <property type="term" value="P:regulation of mRNA processing"/>
    <property type="evidence" value="ECO:0007669"/>
    <property type="project" value="TreeGrafter"/>
</dbReference>
<evidence type="ECO:0000313" key="12">
    <source>
        <dbReference type="Proteomes" id="UP000800035"/>
    </source>
</evidence>
<evidence type="ECO:0000256" key="8">
    <source>
        <dbReference type="ARBA" id="ARBA00048679"/>
    </source>
</evidence>
<evidence type="ECO:0000256" key="7">
    <source>
        <dbReference type="ARBA" id="ARBA00047899"/>
    </source>
</evidence>
<reference evidence="10" key="1">
    <citation type="journal article" date="2020" name="Stud. Mycol.">
        <title>101 Dothideomycetes genomes: a test case for predicting lifestyles and emergence of pathogens.</title>
        <authorList>
            <person name="Haridas S."/>
            <person name="Albert R."/>
            <person name="Binder M."/>
            <person name="Bloem J."/>
            <person name="Labutti K."/>
            <person name="Salamov A."/>
            <person name="Andreopoulos B."/>
            <person name="Baker S."/>
            <person name="Barry K."/>
            <person name="Bills G."/>
            <person name="Bluhm B."/>
            <person name="Cannon C."/>
            <person name="Castanera R."/>
            <person name="Culley D."/>
            <person name="Daum C."/>
            <person name="Ezra D."/>
            <person name="Gonzalez J."/>
            <person name="Henrissat B."/>
            <person name="Kuo A."/>
            <person name="Liang C."/>
            <person name="Lipzen A."/>
            <person name="Lutzoni F."/>
            <person name="Magnuson J."/>
            <person name="Mondo S."/>
            <person name="Nolan M."/>
            <person name="Ohm R."/>
            <person name="Pangilinan J."/>
            <person name="Park H.-J."/>
            <person name="Ramirez L."/>
            <person name="Alfaro M."/>
            <person name="Sun H."/>
            <person name="Tritt A."/>
            <person name="Yoshinaga Y."/>
            <person name="Zwiers L.-H."/>
            <person name="Turgeon B."/>
            <person name="Goodwin S."/>
            <person name="Spatafora J."/>
            <person name="Crous P."/>
            <person name="Grigoriev I."/>
        </authorList>
    </citation>
    <scope>NUCLEOTIDE SEQUENCE</scope>
    <source>
        <strain evidence="10">CBS 675.92</strain>
    </source>
</reference>
<evidence type="ECO:0000256" key="3">
    <source>
        <dbReference type="ARBA" id="ARBA00022679"/>
    </source>
</evidence>
<keyword evidence="6" id="KW-0067">ATP-binding</keyword>
<dbReference type="GO" id="GO:0000245">
    <property type="term" value="P:spliceosomal complex assembly"/>
    <property type="evidence" value="ECO:0007669"/>
    <property type="project" value="TreeGrafter"/>
</dbReference>
<proteinExistence type="predicted"/>
<evidence type="ECO:0000313" key="10">
    <source>
        <dbReference type="EMBL" id="KAF1948220.1"/>
    </source>
</evidence>
<accession>A0A6A5T7P2</accession>
<name>A0A6A5T7P2_9PLEO</name>
<evidence type="ECO:0000313" key="11">
    <source>
        <dbReference type="EMBL" id="KAF1948231.1"/>
    </source>
</evidence>
<dbReference type="Gene3D" id="3.30.200.20">
    <property type="entry name" value="Phosphorylase Kinase, domain 1"/>
    <property type="match status" value="1"/>
</dbReference>
<dbReference type="GO" id="GO:0005634">
    <property type="term" value="C:nucleus"/>
    <property type="evidence" value="ECO:0007669"/>
    <property type="project" value="TreeGrafter"/>
</dbReference>
<evidence type="ECO:0000256" key="5">
    <source>
        <dbReference type="ARBA" id="ARBA00022777"/>
    </source>
</evidence>
<evidence type="ECO:0000256" key="1">
    <source>
        <dbReference type="ARBA" id="ARBA00012513"/>
    </source>
</evidence>
<dbReference type="Proteomes" id="UP000800035">
    <property type="component" value="Unassembled WGS sequence"/>
</dbReference>
<organism evidence="10 12">
    <name type="scientific">Byssothecium circinans</name>
    <dbReference type="NCBI Taxonomy" id="147558"/>
    <lineage>
        <taxon>Eukaryota</taxon>
        <taxon>Fungi</taxon>
        <taxon>Dikarya</taxon>
        <taxon>Ascomycota</taxon>
        <taxon>Pezizomycotina</taxon>
        <taxon>Dothideomycetes</taxon>
        <taxon>Pleosporomycetidae</taxon>
        <taxon>Pleosporales</taxon>
        <taxon>Massarineae</taxon>
        <taxon>Massarinaceae</taxon>
        <taxon>Byssothecium</taxon>
    </lineage>
</organism>
<dbReference type="EMBL" id="ML977069">
    <property type="protein sequence ID" value="KAF1948220.1"/>
    <property type="molecule type" value="Genomic_DNA"/>
</dbReference>
<keyword evidence="4" id="KW-0547">Nucleotide-binding</keyword>
<evidence type="ECO:0000259" key="9">
    <source>
        <dbReference type="PROSITE" id="PS50011"/>
    </source>
</evidence>
<dbReference type="SUPFAM" id="SSF56112">
    <property type="entry name" value="Protein kinase-like (PK-like)"/>
    <property type="match status" value="1"/>
</dbReference>
<dbReference type="InterPro" id="IPR051334">
    <property type="entry name" value="SRPK"/>
</dbReference>
<dbReference type="Gene3D" id="1.10.510.10">
    <property type="entry name" value="Transferase(Phosphotransferase) domain 1"/>
    <property type="match status" value="1"/>
</dbReference>
<keyword evidence="2" id="KW-0723">Serine/threonine-protein kinase</keyword>
<keyword evidence="5" id="KW-0418">Kinase</keyword>